<gene>
    <name evidence="1" type="ORF">PPENT_87.1.T0910210</name>
</gene>
<dbReference type="Proteomes" id="UP000689195">
    <property type="component" value="Unassembled WGS sequence"/>
</dbReference>
<proteinExistence type="predicted"/>
<name>A0A8S1WK85_9CILI</name>
<evidence type="ECO:0000313" key="1">
    <source>
        <dbReference type="EMBL" id="CAD8188559.1"/>
    </source>
</evidence>
<keyword evidence="2" id="KW-1185">Reference proteome</keyword>
<evidence type="ECO:0000313" key="2">
    <source>
        <dbReference type="Proteomes" id="UP000689195"/>
    </source>
</evidence>
<dbReference type="AlphaFoldDB" id="A0A8S1WK85"/>
<sequence length="214" mass="25898">MVSYRSRLFRSFPAIELQQKTMYIRTFCNGSNSIIIQQRKSQLLLKDMARYEIQEVRNDHKFIMKENKFKKQSRQEECFIYEPEEKENNFQNYQILQLNAIIQNIQQDFMTIIIENKNFKIIMKTIRIIQNHKQKSMMNVENIMKVKDFSNPNSQSRFKFSDIYSLQQSFIEKQQNSLLSFIYSPIKICLIILKHEYNLQSNKKIAKEFIKINH</sequence>
<accession>A0A8S1WK85</accession>
<reference evidence="1" key="1">
    <citation type="submission" date="2021-01" db="EMBL/GenBank/DDBJ databases">
        <authorList>
            <consortium name="Genoscope - CEA"/>
            <person name="William W."/>
        </authorList>
    </citation>
    <scope>NUCLEOTIDE SEQUENCE</scope>
</reference>
<dbReference type="EMBL" id="CAJJDO010000091">
    <property type="protein sequence ID" value="CAD8188559.1"/>
    <property type="molecule type" value="Genomic_DNA"/>
</dbReference>
<comment type="caution">
    <text evidence="1">The sequence shown here is derived from an EMBL/GenBank/DDBJ whole genome shotgun (WGS) entry which is preliminary data.</text>
</comment>
<protein>
    <submittedName>
        <fullName evidence="1">Uncharacterized protein</fullName>
    </submittedName>
</protein>
<organism evidence="1 2">
    <name type="scientific">Paramecium pentaurelia</name>
    <dbReference type="NCBI Taxonomy" id="43138"/>
    <lineage>
        <taxon>Eukaryota</taxon>
        <taxon>Sar</taxon>
        <taxon>Alveolata</taxon>
        <taxon>Ciliophora</taxon>
        <taxon>Intramacronucleata</taxon>
        <taxon>Oligohymenophorea</taxon>
        <taxon>Peniculida</taxon>
        <taxon>Parameciidae</taxon>
        <taxon>Paramecium</taxon>
    </lineage>
</organism>